<feature type="transmembrane region" description="Helical" evidence="2">
    <location>
        <begin position="63"/>
        <end position="85"/>
    </location>
</feature>
<keyword evidence="2" id="KW-0472">Membrane</keyword>
<dbReference type="RefSeq" id="WP_016467814.1">
    <property type="nucleotide sequence ID" value="NZ_BBQG01000040.1"/>
</dbReference>
<reference evidence="3 4" key="1">
    <citation type="submission" date="2018-10" db="EMBL/GenBank/DDBJ databases">
        <title>Isolation of pseudouridimycin from Streptomyces albus DSM 40763.</title>
        <authorList>
            <person name="Rosenqvist P."/>
            <person name="Metsae-Ketelae M."/>
            <person name="Virta P."/>
        </authorList>
    </citation>
    <scope>NUCLEOTIDE SEQUENCE [LARGE SCALE GENOMIC DNA]</scope>
    <source>
        <strain evidence="3 4">DSM 40763</strain>
    </source>
</reference>
<dbReference type="InterPro" id="IPR018929">
    <property type="entry name" value="DUF2510"/>
</dbReference>
<evidence type="ECO:0000256" key="1">
    <source>
        <dbReference type="SAM" id="MobiDB-lite"/>
    </source>
</evidence>
<dbReference type="Pfam" id="PF10708">
    <property type="entry name" value="DUF2510"/>
    <property type="match status" value="1"/>
</dbReference>
<evidence type="ECO:0000313" key="3">
    <source>
        <dbReference type="EMBL" id="TGG82277.1"/>
    </source>
</evidence>
<dbReference type="Proteomes" id="UP000298111">
    <property type="component" value="Unassembled WGS sequence"/>
</dbReference>
<protein>
    <submittedName>
        <fullName evidence="3">DUF2510 domain-containing protein</fullName>
    </submittedName>
</protein>
<sequence length="290" mass="29971">MSTTTPPGWYPDPGPAPGAPPHERWWDGHSWTGHTRPAAGTPVAAAGLPGAPVMPGRVRRGPLVAAGVGAAVLAAALAVGGVLVLRGADGATGTDARPTRPAPRGSESAAPPGDVAQDPSLGIGLPVPGAWERGGDGAASVHSEVTYDCPVTERPECVRGGASVQPLDKGWRGQEPRRIAQLLAVRNAERAYPASSYGGIVRHEVTASGDVTIAGGPGYRVRWRIENKSGPDAHVETVVFRSPHDQRQLLTLFSSVDVADDAPPTTDLDRLRDGIVVTAPGRESGDHKSV</sequence>
<comment type="caution">
    <text evidence="3">The sequence shown here is derived from an EMBL/GenBank/DDBJ whole genome shotgun (WGS) entry which is preliminary data.</text>
</comment>
<accession>A0A6C1BZE6</accession>
<gene>
    <name evidence="3" type="ORF">D8771_16940</name>
</gene>
<keyword evidence="2" id="KW-1133">Transmembrane helix</keyword>
<dbReference type="AlphaFoldDB" id="A0A6C1BZE6"/>
<feature type="region of interest" description="Disordered" evidence="1">
    <location>
        <begin position="88"/>
        <end position="129"/>
    </location>
</feature>
<feature type="compositionally biased region" description="Pro residues" evidence="1">
    <location>
        <begin position="8"/>
        <end position="20"/>
    </location>
</feature>
<evidence type="ECO:0000313" key="4">
    <source>
        <dbReference type="Proteomes" id="UP000298111"/>
    </source>
</evidence>
<keyword evidence="2" id="KW-0812">Transmembrane</keyword>
<evidence type="ECO:0000256" key="2">
    <source>
        <dbReference type="SAM" id="Phobius"/>
    </source>
</evidence>
<dbReference type="GeneID" id="75184845"/>
<proteinExistence type="predicted"/>
<organism evidence="3 4">
    <name type="scientific">Streptomyces albus</name>
    <dbReference type="NCBI Taxonomy" id="1888"/>
    <lineage>
        <taxon>Bacteria</taxon>
        <taxon>Bacillati</taxon>
        <taxon>Actinomycetota</taxon>
        <taxon>Actinomycetes</taxon>
        <taxon>Kitasatosporales</taxon>
        <taxon>Streptomycetaceae</taxon>
        <taxon>Streptomyces</taxon>
    </lineage>
</organism>
<name>A0A6C1BZE6_9ACTN</name>
<dbReference type="EMBL" id="RCIY01000062">
    <property type="protein sequence ID" value="TGG82277.1"/>
    <property type="molecule type" value="Genomic_DNA"/>
</dbReference>
<feature type="region of interest" description="Disordered" evidence="1">
    <location>
        <begin position="1"/>
        <end position="44"/>
    </location>
</feature>